<evidence type="ECO:0000259" key="11">
    <source>
        <dbReference type="PROSITE" id="PS50885"/>
    </source>
</evidence>
<dbReference type="GO" id="GO:0005886">
    <property type="term" value="C:plasma membrane"/>
    <property type="evidence" value="ECO:0007669"/>
    <property type="project" value="UniProtKB-SubCell"/>
</dbReference>
<dbReference type="Gene3D" id="3.30.450.20">
    <property type="entry name" value="PAS domain"/>
    <property type="match status" value="1"/>
</dbReference>
<evidence type="ECO:0000256" key="8">
    <source>
        <dbReference type="PROSITE-ProRule" id="PRU00284"/>
    </source>
</evidence>
<keyword evidence="8" id="KW-0807">Transducer</keyword>
<dbReference type="InterPro" id="IPR029151">
    <property type="entry name" value="Sensor-like_sf"/>
</dbReference>
<dbReference type="Pfam" id="PF00015">
    <property type="entry name" value="MCPsignal"/>
    <property type="match status" value="1"/>
</dbReference>
<evidence type="ECO:0000256" key="1">
    <source>
        <dbReference type="ARBA" id="ARBA00004651"/>
    </source>
</evidence>
<dbReference type="AlphaFoldDB" id="A0A928Q319"/>
<dbReference type="InterPro" id="IPR051310">
    <property type="entry name" value="MCP_chemotaxis"/>
</dbReference>
<accession>A0A928Q319</accession>
<evidence type="ECO:0000256" key="6">
    <source>
        <dbReference type="ARBA" id="ARBA00023136"/>
    </source>
</evidence>
<dbReference type="Gene3D" id="1.10.287.950">
    <property type="entry name" value="Methyl-accepting chemotaxis protein"/>
    <property type="match status" value="1"/>
</dbReference>
<dbReference type="CDD" id="cd06225">
    <property type="entry name" value="HAMP"/>
    <property type="match status" value="1"/>
</dbReference>
<organism evidence="12 13">
    <name type="scientific">Faecalispora sporosphaeroides</name>
    <dbReference type="NCBI Taxonomy" id="1549"/>
    <lineage>
        <taxon>Bacteria</taxon>
        <taxon>Bacillati</taxon>
        <taxon>Bacillota</taxon>
        <taxon>Clostridia</taxon>
        <taxon>Eubacteriales</taxon>
        <taxon>Oscillospiraceae</taxon>
        <taxon>Faecalispora</taxon>
    </lineage>
</organism>
<dbReference type="PANTHER" id="PTHR43531">
    <property type="entry name" value="PROTEIN ICFG"/>
    <property type="match status" value="1"/>
</dbReference>
<comment type="subcellular location">
    <subcellularLocation>
        <location evidence="1">Cell membrane</location>
        <topology evidence="1">Multi-pass membrane protein</topology>
    </subcellularLocation>
</comment>
<dbReference type="GO" id="GO:0006935">
    <property type="term" value="P:chemotaxis"/>
    <property type="evidence" value="ECO:0007669"/>
    <property type="project" value="UniProtKB-KW"/>
</dbReference>
<dbReference type="InterPro" id="IPR033463">
    <property type="entry name" value="sCache_3"/>
</dbReference>
<dbReference type="InterPro" id="IPR003660">
    <property type="entry name" value="HAMP_dom"/>
</dbReference>
<dbReference type="GO" id="GO:0004888">
    <property type="term" value="F:transmembrane signaling receptor activity"/>
    <property type="evidence" value="ECO:0007669"/>
    <property type="project" value="TreeGrafter"/>
</dbReference>
<dbReference type="SMART" id="SM00283">
    <property type="entry name" value="MA"/>
    <property type="match status" value="1"/>
</dbReference>
<reference evidence="12" key="1">
    <citation type="submission" date="2019-04" db="EMBL/GenBank/DDBJ databases">
        <title>Evolution of Biomass-Degrading Anaerobic Consortia Revealed by Metagenomics.</title>
        <authorList>
            <person name="Peng X."/>
        </authorList>
    </citation>
    <scope>NUCLEOTIDE SEQUENCE</scope>
    <source>
        <strain evidence="12">SIG551</strain>
    </source>
</reference>
<evidence type="ECO:0000313" key="12">
    <source>
        <dbReference type="EMBL" id="MBE6832426.1"/>
    </source>
</evidence>
<gene>
    <name evidence="12" type="ORF">E7512_02380</name>
</gene>
<dbReference type="InterPro" id="IPR004089">
    <property type="entry name" value="MCPsignal_dom"/>
</dbReference>
<keyword evidence="4 9" id="KW-0812">Transmembrane</keyword>
<feature type="transmembrane region" description="Helical" evidence="9">
    <location>
        <begin position="31"/>
        <end position="52"/>
    </location>
</feature>
<dbReference type="SMART" id="SM00304">
    <property type="entry name" value="HAMP"/>
    <property type="match status" value="1"/>
</dbReference>
<dbReference type="Pfam" id="PF00672">
    <property type="entry name" value="HAMP"/>
    <property type="match status" value="1"/>
</dbReference>
<evidence type="ECO:0000256" key="5">
    <source>
        <dbReference type="ARBA" id="ARBA00022989"/>
    </source>
</evidence>
<comment type="similarity">
    <text evidence="7">Belongs to the methyl-accepting chemotaxis (MCP) protein family.</text>
</comment>
<evidence type="ECO:0000256" key="7">
    <source>
        <dbReference type="ARBA" id="ARBA00029447"/>
    </source>
</evidence>
<dbReference type="RefSeq" id="WP_326839881.1">
    <property type="nucleotide sequence ID" value="NZ_SVNY01000001.1"/>
</dbReference>
<evidence type="ECO:0000256" key="2">
    <source>
        <dbReference type="ARBA" id="ARBA00022475"/>
    </source>
</evidence>
<name>A0A928Q319_9FIRM</name>
<evidence type="ECO:0000256" key="4">
    <source>
        <dbReference type="ARBA" id="ARBA00022692"/>
    </source>
</evidence>
<comment type="caution">
    <text evidence="12">The sequence shown here is derived from an EMBL/GenBank/DDBJ whole genome shotgun (WGS) entry which is preliminary data.</text>
</comment>
<proteinExistence type="inferred from homology"/>
<evidence type="ECO:0000256" key="3">
    <source>
        <dbReference type="ARBA" id="ARBA00022500"/>
    </source>
</evidence>
<feature type="domain" description="HAMP" evidence="11">
    <location>
        <begin position="327"/>
        <end position="379"/>
    </location>
</feature>
<evidence type="ECO:0000259" key="10">
    <source>
        <dbReference type="PROSITE" id="PS50111"/>
    </source>
</evidence>
<evidence type="ECO:0000313" key="13">
    <source>
        <dbReference type="Proteomes" id="UP000754750"/>
    </source>
</evidence>
<dbReference type="SUPFAM" id="SSF58104">
    <property type="entry name" value="Methyl-accepting chemotaxis protein (MCP) signaling domain"/>
    <property type="match status" value="1"/>
</dbReference>
<evidence type="ECO:0000256" key="9">
    <source>
        <dbReference type="SAM" id="Phobius"/>
    </source>
</evidence>
<dbReference type="Gene3D" id="6.10.340.10">
    <property type="match status" value="1"/>
</dbReference>
<protein>
    <submittedName>
        <fullName evidence="12">HAMP domain-containing protein</fullName>
    </submittedName>
</protein>
<dbReference type="PROSITE" id="PS50111">
    <property type="entry name" value="CHEMOTAXIS_TRANSDUC_2"/>
    <property type="match status" value="1"/>
</dbReference>
<dbReference type="PROSITE" id="PS50885">
    <property type="entry name" value="HAMP"/>
    <property type="match status" value="1"/>
</dbReference>
<keyword evidence="5 9" id="KW-1133">Transmembrane helix</keyword>
<dbReference type="GO" id="GO:0007165">
    <property type="term" value="P:signal transduction"/>
    <property type="evidence" value="ECO:0007669"/>
    <property type="project" value="UniProtKB-KW"/>
</dbReference>
<dbReference type="Proteomes" id="UP000754750">
    <property type="component" value="Unassembled WGS sequence"/>
</dbReference>
<dbReference type="SUPFAM" id="SSF103190">
    <property type="entry name" value="Sensory domain-like"/>
    <property type="match status" value="2"/>
</dbReference>
<dbReference type="Pfam" id="PF17203">
    <property type="entry name" value="sCache_3_2"/>
    <property type="match status" value="1"/>
</dbReference>
<keyword evidence="6 9" id="KW-0472">Membrane</keyword>
<dbReference type="PANTHER" id="PTHR43531:SF11">
    <property type="entry name" value="METHYL-ACCEPTING CHEMOTAXIS PROTEIN 3"/>
    <property type="match status" value="1"/>
</dbReference>
<keyword evidence="3" id="KW-0145">Chemotaxis</keyword>
<dbReference type="EMBL" id="SVNY01000001">
    <property type="protein sequence ID" value="MBE6832426.1"/>
    <property type="molecule type" value="Genomic_DNA"/>
</dbReference>
<feature type="domain" description="Methyl-accepting transducer" evidence="10">
    <location>
        <begin position="429"/>
        <end position="658"/>
    </location>
</feature>
<feature type="transmembrane region" description="Helical" evidence="9">
    <location>
        <begin position="304"/>
        <end position="325"/>
    </location>
</feature>
<sequence length="692" mass="73086">MIKLRKTSRHKPQSPGTSGKLPMIRRIGFQLALFATCAILIVGSVSVLYMSASNRGVINQINTERSQMALTTMNSILKDYEIKSASAAKSLAADAGVILAVQQGNAAAVKTEVSRFVKEMAADVDFVTITNRQGSVIARTLDDKAGDSVAGQANIARALKGETATVTETGADIPLAIRTGTPVKDSSGNVIGAVSAGYSLVNAKFVDEMKSMTGNEFTVFVGDERVNTTIISNGQRVVGTRLDQKIAKTVLEEKTQYFGSADILGVPYATAYQPIVDSGNRAIGIYFAGLSLVESNAAMRNATAISVVLVLVLVLLAITLLVLFVRRTISRPLDQMAEVATQLSQGNLNLALEYRAKNELGMLADALRSTVSSLQSYIQDISEKLHQMAQGDMRVRVDLDYAGDFTPIREALVQISGSLNHTLSQIDIASQQVNTGAEQVSAAAQALAAGASEQAATVQELTASIATVDQQAEANVQNVRKATEYVEQAAAGILQSNEEMHKLTRAMDEIRESSEQISSITKVIEDIALQTNILALNAAIEAARAGTAGKGFAVVADEVRNLAAKSAEAAKRTAVLLQNAGGTVKEGGEIAANTSRVLSQAGEQAKMISASIEQVERASVEQAGAIEQITLGLSQVSSVVQNNAATAEESSASSEELAAQAQALHQEVSKFILEKPSVSDAPSAADSQEFFF</sequence>
<keyword evidence="2" id="KW-1003">Cell membrane</keyword>
<dbReference type="Pfam" id="PF17202">
    <property type="entry name" value="sCache_3_3"/>
    <property type="match status" value="1"/>
</dbReference>